<proteinExistence type="predicted"/>
<name>M5RUX2_9BACT</name>
<keyword evidence="2" id="KW-1185">Reference proteome</keyword>
<gene>
    <name evidence="1" type="ORF">RMSM_03843</name>
</gene>
<dbReference type="Proteomes" id="UP000011991">
    <property type="component" value="Unassembled WGS sequence"/>
</dbReference>
<accession>M5RUX2</accession>
<evidence type="ECO:0000313" key="2">
    <source>
        <dbReference type="Proteomes" id="UP000011991"/>
    </source>
</evidence>
<organism evidence="1 2">
    <name type="scientific">Rhodopirellula maiorica SM1</name>
    <dbReference type="NCBI Taxonomy" id="1265738"/>
    <lineage>
        <taxon>Bacteria</taxon>
        <taxon>Pseudomonadati</taxon>
        <taxon>Planctomycetota</taxon>
        <taxon>Planctomycetia</taxon>
        <taxon>Pirellulales</taxon>
        <taxon>Pirellulaceae</taxon>
        <taxon>Novipirellula</taxon>
    </lineage>
</organism>
<sequence>MEAWTKRSSRNATTGLLTLRFVCSMATDHDNGNGDAERGVTGLVGKWT</sequence>
<dbReference type="PATRIC" id="fig|1265738.3.peg.3851"/>
<reference evidence="1 2" key="1">
    <citation type="journal article" date="2013" name="Mar. Genomics">
        <title>Expression of sulfatases in Rhodopirellula baltica and the diversity of sulfatases in the genus Rhodopirellula.</title>
        <authorList>
            <person name="Wegner C.E."/>
            <person name="Richter-Heitmann T."/>
            <person name="Klindworth A."/>
            <person name="Klockow C."/>
            <person name="Richter M."/>
            <person name="Achstetter T."/>
            <person name="Glockner F.O."/>
            <person name="Harder J."/>
        </authorList>
    </citation>
    <scope>NUCLEOTIDE SEQUENCE [LARGE SCALE GENOMIC DNA]</scope>
    <source>
        <strain evidence="1 2">SM1</strain>
    </source>
</reference>
<dbReference type="AlphaFoldDB" id="M5RUX2"/>
<dbReference type="EMBL" id="ANOG01000550">
    <property type="protein sequence ID" value="EMI19192.1"/>
    <property type="molecule type" value="Genomic_DNA"/>
</dbReference>
<protein>
    <submittedName>
        <fullName evidence="1">Uncharacterized protein</fullName>
    </submittedName>
</protein>
<comment type="caution">
    <text evidence="1">The sequence shown here is derived from an EMBL/GenBank/DDBJ whole genome shotgun (WGS) entry which is preliminary data.</text>
</comment>
<evidence type="ECO:0000313" key="1">
    <source>
        <dbReference type="EMBL" id="EMI19192.1"/>
    </source>
</evidence>